<keyword evidence="3" id="KW-1185">Reference proteome</keyword>
<protein>
    <submittedName>
        <fullName evidence="2">Uncharacterized protein</fullName>
    </submittedName>
</protein>
<reference evidence="2" key="1">
    <citation type="journal article" date="2022" name="Int. J. Mol. Sci.">
        <title>Draft Genome of Tanacetum Coccineum: Genomic Comparison of Closely Related Tanacetum-Family Plants.</title>
        <authorList>
            <person name="Yamashiro T."/>
            <person name="Shiraishi A."/>
            <person name="Nakayama K."/>
            <person name="Satake H."/>
        </authorList>
    </citation>
    <scope>NUCLEOTIDE SEQUENCE</scope>
</reference>
<dbReference type="Proteomes" id="UP001151760">
    <property type="component" value="Unassembled WGS sequence"/>
</dbReference>
<sequence length="355" mass="39000">MVPRTVLTRSGPISLNTARPVNTVQPRTAVNTIKGTRVNTTWPKVVLSAIKGNKGNAVKASACWVWRPKHKVLDHVSRNKGASMSFKRFDYIDVQGRSMHMTGNRFYLTDYEEIDGGFVSFRGQPKLGLWYHKDSPFDLVAYTDSDYAGASLDRKSTTGGCQFLGCRLISWQCKKQTVVANSTTEAEYIVASNCCGQNSKDSPDARFKPLGEEENMDIEDPGNENAALGKDSEVLNTREPMRGSKSYQGVDASINSTNNINTASNGNNTNNVNVVSSTVNAAGIEVNAVDPKTSIELPNDPNMPELEDIVYSDDDEGVGAEANIVKYLDAHLCLSVLFQLQEYTKIIQLNKLLET</sequence>
<accession>A0ABQ5FU22</accession>
<dbReference type="PANTHER" id="PTHR11439">
    <property type="entry name" value="GAG-POL-RELATED RETROTRANSPOSON"/>
    <property type="match status" value="1"/>
</dbReference>
<dbReference type="PANTHER" id="PTHR11439:SF495">
    <property type="entry name" value="REVERSE TRANSCRIPTASE, RNA-DEPENDENT DNA POLYMERASE-RELATED"/>
    <property type="match status" value="1"/>
</dbReference>
<evidence type="ECO:0000256" key="1">
    <source>
        <dbReference type="SAM" id="MobiDB-lite"/>
    </source>
</evidence>
<dbReference type="EMBL" id="BQNB010017754">
    <property type="protein sequence ID" value="GJT66851.1"/>
    <property type="molecule type" value="Genomic_DNA"/>
</dbReference>
<reference evidence="2" key="2">
    <citation type="submission" date="2022-01" db="EMBL/GenBank/DDBJ databases">
        <authorList>
            <person name="Yamashiro T."/>
            <person name="Shiraishi A."/>
            <person name="Satake H."/>
            <person name="Nakayama K."/>
        </authorList>
    </citation>
    <scope>NUCLEOTIDE SEQUENCE</scope>
</reference>
<evidence type="ECO:0000313" key="3">
    <source>
        <dbReference type="Proteomes" id="UP001151760"/>
    </source>
</evidence>
<evidence type="ECO:0000313" key="2">
    <source>
        <dbReference type="EMBL" id="GJT66851.1"/>
    </source>
</evidence>
<name>A0ABQ5FU22_9ASTR</name>
<dbReference type="CDD" id="cd09272">
    <property type="entry name" value="RNase_HI_RT_Ty1"/>
    <property type="match status" value="1"/>
</dbReference>
<organism evidence="2 3">
    <name type="scientific">Tanacetum coccineum</name>
    <dbReference type="NCBI Taxonomy" id="301880"/>
    <lineage>
        <taxon>Eukaryota</taxon>
        <taxon>Viridiplantae</taxon>
        <taxon>Streptophyta</taxon>
        <taxon>Embryophyta</taxon>
        <taxon>Tracheophyta</taxon>
        <taxon>Spermatophyta</taxon>
        <taxon>Magnoliopsida</taxon>
        <taxon>eudicotyledons</taxon>
        <taxon>Gunneridae</taxon>
        <taxon>Pentapetalae</taxon>
        <taxon>asterids</taxon>
        <taxon>campanulids</taxon>
        <taxon>Asterales</taxon>
        <taxon>Asteraceae</taxon>
        <taxon>Asteroideae</taxon>
        <taxon>Anthemideae</taxon>
        <taxon>Anthemidinae</taxon>
        <taxon>Tanacetum</taxon>
    </lineage>
</organism>
<gene>
    <name evidence="2" type="ORF">Tco_1018331</name>
</gene>
<proteinExistence type="predicted"/>
<feature type="region of interest" description="Disordered" evidence="1">
    <location>
        <begin position="214"/>
        <end position="253"/>
    </location>
</feature>
<comment type="caution">
    <text evidence="2">The sequence shown here is derived from an EMBL/GenBank/DDBJ whole genome shotgun (WGS) entry which is preliminary data.</text>
</comment>